<feature type="domain" description="COQ9 C-terminal" evidence="7">
    <location>
        <begin position="149"/>
        <end position="220"/>
    </location>
</feature>
<comment type="function">
    <text evidence="6">Membrane-associated protein that warps the membrane surface to access and bind aromatic isoprenes with high specificity, including ubiquinone (CoQ) isoprene intermediates and presents them directly to COQ7, therefore facilitating the COQ7-mediated hydroxylase step. Participates in the biosynthesis of coenzyme Q, also named ubiquinone, an essential lipid-soluble electron transporter for aerobic cellular respiration.</text>
</comment>
<dbReference type="GO" id="GO:0006744">
    <property type="term" value="P:ubiquinone biosynthetic process"/>
    <property type="evidence" value="ECO:0007669"/>
    <property type="project" value="UniProtKB-KW"/>
</dbReference>
<dbReference type="Proteomes" id="UP000535078">
    <property type="component" value="Unassembled WGS sequence"/>
</dbReference>
<dbReference type="PANTHER" id="PTHR21427">
    <property type="entry name" value="UBIQUINONE BIOSYNTHESIS PROTEIN COQ9, MITOCHONDRIAL"/>
    <property type="match status" value="1"/>
</dbReference>
<dbReference type="Pfam" id="PF08511">
    <property type="entry name" value="COQ9"/>
    <property type="match status" value="1"/>
</dbReference>
<evidence type="ECO:0000256" key="6">
    <source>
        <dbReference type="ARBA" id="ARBA00058104"/>
    </source>
</evidence>
<evidence type="ECO:0000313" key="9">
    <source>
        <dbReference type="Proteomes" id="UP000535078"/>
    </source>
</evidence>
<reference evidence="8 9" key="1">
    <citation type="submission" date="2020-03" db="EMBL/GenBank/DDBJ databases">
        <title>Genomic Encyclopedia of Type Strains, Phase IV (KMG-IV): sequencing the most valuable type-strain genomes for metagenomic binning, comparative biology and taxonomic classification.</title>
        <authorList>
            <person name="Goeker M."/>
        </authorList>
    </citation>
    <scope>NUCLEOTIDE SEQUENCE [LARGE SCALE GENOMIC DNA]</scope>
    <source>
        <strain evidence="8 9">DSM 25229</strain>
    </source>
</reference>
<accession>A0A7X5XPX6</accession>
<dbReference type="EMBL" id="JAATIT010000001">
    <property type="protein sequence ID" value="NJB89095.1"/>
    <property type="molecule type" value="Genomic_DNA"/>
</dbReference>
<evidence type="ECO:0000259" key="7">
    <source>
        <dbReference type="Pfam" id="PF08511"/>
    </source>
</evidence>
<dbReference type="PANTHER" id="PTHR21427:SF19">
    <property type="entry name" value="UBIQUINONE BIOSYNTHESIS PROTEIN COQ9, MITOCHONDRIAL"/>
    <property type="match status" value="1"/>
</dbReference>
<gene>
    <name evidence="8" type="ORF">GGR90_001247</name>
</gene>
<dbReference type="AlphaFoldDB" id="A0A7X5XPX6"/>
<evidence type="ECO:0000256" key="1">
    <source>
        <dbReference type="ARBA" id="ARBA00004749"/>
    </source>
</evidence>
<keyword evidence="5" id="KW-0446">Lipid-binding</keyword>
<comment type="pathway">
    <text evidence="1">Cofactor biosynthesis; ubiquinone biosynthesis.</text>
</comment>
<keyword evidence="8" id="KW-0830">Ubiquinone</keyword>
<evidence type="ECO:0000256" key="3">
    <source>
        <dbReference type="ARBA" id="ARBA00022688"/>
    </source>
</evidence>
<sequence length="248" mass="27037">MTAKKARVDRAGAGAVAEPRGAAYLTLMASILPADPTLDEIRAALAPLIAASAAFDGFGDAALADAAARAGVDPDVARLAFPGGPRDMVDAWFADIDMAMEARWPAEKLGALKIRQRITTLVETRIDLLAPGRESLRRALALLALPINAPHAAKLGWRAADHMWRLAGDTATDYNHYSKRAILGAVYGSTMAVFLNDESEDFADTRAFLARRIDQVMRFESWKHRRAARTVERPSLARFVGRLRYPGR</sequence>
<dbReference type="InterPro" id="IPR013718">
    <property type="entry name" value="COQ9_C"/>
</dbReference>
<dbReference type="NCBIfam" id="TIGR02396">
    <property type="entry name" value="diverge_rpsU"/>
    <property type="match status" value="1"/>
</dbReference>
<evidence type="ECO:0000256" key="5">
    <source>
        <dbReference type="ARBA" id="ARBA00023121"/>
    </source>
</evidence>
<dbReference type="GO" id="GO:0008289">
    <property type="term" value="F:lipid binding"/>
    <property type="evidence" value="ECO:0007669"/>
    <property type="project" value="UniProtKB-KW"/>
</dbReference>
<evidence type="ECO:0000313" key="8">
    <source>
        <dbReference type="EMBL" id="NJB89095.1"/>
    </source>
</evidence>
<evidence type="ECO:0000256" key="2">
    <source>
        <dbReference type="ARBA" id="ARBA00010766"/>
    </source>
</evidence>
<comment type="similarity">
    <text evidence="2">Belongs to the COQ9 family.</text>
</comment>
<dbReference type="Gene3D" id="1.10.357.10">
    <property type="entry name" value="Tetracycline Repressor, domain 2"/>
    <property type="match status" value="1"/>
</dbReference>
<evidence type="ECO:0000256" key="4">
    <source>
        <dbReference type="ARBA" id="ARBA00022946"/>
    </source>
</evidence>
<organism evidence="8 9">
    <name type="scientific">Sphingopyxis italica</name>
    <dbReference type="NCBI Taxonomy" id="1129133"/>
    <lineage>
        <taxon>Bacteria</taxon>
        <taxon>Pseudomonadati</taxon>
        <taxon>Pseudomonadota</taxon>
        <taxon>Alphaproteobacteria</taxon>
        <taxon>Sphingomonadales</taxon>
        <taxon>Sphingomonadaceae</taxon>
        <taxon>Sphingopyxis</taxon>
    </lineage>
</organism>
<name>A0A7X5XPX6_9SPHN</name>
<keyword evidence="3" id="KW-0831">Ubiquinone biosynthesis</keyword>
<proteinExistence type="inferred from homology"/>
<dbReference type="InterPro" id="IPR012762">
    <property type="entry name" value="Ubiq_biosynth_COQ9"/>
</dbReference>
<keyword evidence="9" id="KW-1185">Reference proteome</keyword>
<comment type="caution">
    <text evidence="8">The sequence shown here is derived from an EMBL/GenBank/DDBJ whole genome shotgun (WGS) entry which is preliminary data.</text>
</comment>
<protein>
    <submittedName>
        <fullName evidence="8">Ubiquinone biosynthesis protein COQ9</fullName>
    </submittedName>
</protein>
<keyword evidence="4" id="KW-0809">Transit peptide</keyword>